<dbReference type="GeneID" id="31364217"/>
<keyword evidence="3" id="KW-1185">Reference proteome</keyword>
<comment type="caution">
    <text evidence="2">The sequence shown here is derived from an EMBL/GenBank/DDBJ whole genome shotgun (WGS) entry which is preliminary data.</text>
</comment>
<proteinExistence type="predicted"/>
<dbReference type="AlphaFoldDB" id="D3BJL1"/>
<dbReference type="PANTHER" id="PTHR46100">
    <property type="entry name" value="IMP2'P"/>
    <property type="match status" value="1"/>
</dbReference>
<protein>
    <recommendedName>
        <fullName evidence="1">UspA domain-containing protein</fullName>
    </recommendedName>
</protein>
<gene>
    <name evidence="2" type="ORF">PPL_08739</name>
</gene>
<dbReference type="InterPro" id="IPR006016">
    <property type="entry name" value="UspA"/>
</dbReference>
<dbReference type="OMA" id="HRIENSW"/>
<dbReference type="InterPro" id="IPR006015">
    <property type="entry name" value="Universal_stress_UspA"/>
</dbReference>
<dbReference type="SUPFAM" id="SSF52402">
    <property type="entry name" value="Adenine nucleotide alpha hydrolases-like"/>
    <property type="match status" value="1"/>
</dbReference>
<dbReference type="STRING" id="670386.D3BJL1"/>
<dbReference type="Gene3D" id="3.40.50.620">
    <property type="entry name" value="HUPs"/>
    <property type="match status" value="1"/>
</dbReference>
<dbReference type="PRINTS" id="PR01438">
    <property type="entry name" value="UNVRSLSTRESS"/>
</dbReference>
<accession>D3BJL1</accession>
<dbReference type="InParanoid" id="D3BJL1"/>
<name>D3BJL1_HETP5</name>
<dbReference type="RefSeq" id="XP_020430218.1">
    <property type="nucleotide sequence ID" value="XM_020579543.1"/>
</dbReference>
<reference evidence="2 3" key="1">
    <citation type="journal article" date="2011" name="Genome Res.">
        <title>Phylogeny-wide analysis of social amoeba genomes highlights ancient origins for complex intercellular communication.</title>
        <authorList>
            <person name="Heidel A.J."/>
            <person name="Lawal H.M."/>
            <person name="Felder M."/>
            <person name="Schilde C."/>
            <person name="Helps N.R."/>
            <person name="Tunggal B."/>
            <person name="Rivero F."/>
            <person name="John U."/>
            <person name="Schleicher M."/>
            <person name="Eichinger L."/>
            <person name="Platzer M."/>
            <person name="Noegel A.A."/>
            <person name="Schaap P."/>
            <person name="Gloeckner G."/>
        </authorList>
    </citation>
    <scope>NUCLEOTIDE SEQUENCE [LARGE SCALE GENOMIC DNA]</scope>
    <source>
        <strain evidence="3">ATCC 26659 / Pp 5 / PN500</strain>
    </source>
</reference>
<dbReference type="PANTHER" id="PTHR46100:SF4">
    <property type="entry name" value="USPA DOMAIN-CONTAINING PROTEIN"/>
    <property type="match status" value="1"/>
</dbReference>
<evidence type="ECO:0000259" key="1">
    <source>
        <dbReference type="Pfam" id="PF00582"/>
    </source>
</evidence>
<evidence type="ECO:0000313" key="2">
    <source>
        <dbReference type="EMBL" id="EFA78091.1"/>
    </source>
</evidence>
<feature type="domain" description="UspA" evidence="1">
    <location>
        <begin position="18"/>
        <end position="190"/>
    </location>
</feature>
<sequence length="199" mass="22689">MRCLLSDLELLKIDMNYLVCVDGSEYSRNAFHFTVGKLSKDNDKITIIHVTHNVKTSLIDPLGDNLDKITNIEEMELSEKIKRTYESECKALKVYKNISFNISLFNKLNNNIFNINTNNNNNNNKQVKWEFTNIKSESNTGEAVMQAIEIIKPDMVVVGTRGLNKLKRIILGSTSNYLINNSTIPVLVVPPHEVHLHKD</sequence>
<dbReference type="Proteomes" id="UP000001396">
    <property type="component" value="Unassembled WGS sequence"/>
</dbReference>
<dbReference type="InterPro" id="IPR014729">
    <property type="entry name" value="Rossmann-like_a/b/a_fold"/>
</dbReference>
<dbReference type="CDD" id="cd23659">
    <property type="entry name" value="USP_At3g01520-like"/>
    <property type="match status" value="1"/>
</dbReference>
<dbReference type="Pfam" id="PF00582">
    <property type="entry name" value="Usp"/>
    <property type="match status" value="1"/>
</dbReference>
<evidence type="ECO:0000313" key="3">
    <source>
        <dbReference type="Proteomes" id="UP000001396"/>
    </source>
</evidence>
<dbReference type="EMBL" id="ADBJ01000038">
    <property type="protein sequence ID" value="EFA78091.1"/>
    <property type="molecule type" value="Genomic_DNA"/>
</dbReference>
<organism evidence="2 3">
    <name type="scientific">Heterostelium pallidum (strain ATCC 26659 / Pp 5 / PN500)</name>
    <name type="common">Cellular slime mold</name>
    <name type="synonym">Polysphondylium pallidum</name>
    <dbReference type="NCBI Taxonomy" id="670386"/>
    <lineage>
        <taxon>Eukaryota</taxon>
        <taxon>Amoebozoa</taxon>
        <taxon>Evosea</taxon>
        <taxon>Eumycetozoa</taxon>
        <taxon>Dictyostelia</taxon>
        <taxon>Acytosteliales</taxon>
        <taxon>Acytosteliaceae</taxon>
        <taxon>Heterostelium</taxon>
    </lineage>
</organism>